<organism evidence="1 2">
    <name type="scientific">Yersinia pekkanenii</name>
    <dbReference type="NCBI Taxonomy" id="1288385"/>
    <lineage>
        <taxon>Bacteria</taxon>
        <taxon>Pseudomonadati</taxon>
        <taxon>Pseudomonadota</taxon>
        <taxon>Gammaproteobacteria</taxon>
        <taxon>Enterobacterales</taxon>
        <taxon>Yersiniaceae</taxon>
        <taxon>Yersinia</taxon>
    </lineage>
</organism>
<name>A0A0T9RFU8_9GAMM</name>
<dbReference type="InterPro" id="IPR025317">
    <property type="entry name" value="DUF4222"/>
</dbReference>
<dbReference type="OrthoDB" id="6419134at2"/>
<gene>
    <name evidence="1" type="ORF">ERS008529_04494</name>
</gene>
<reference evidence="2" key="1">
    <citation type="submission" date="2015-03" db="EMBL/GenBank/DDBJ databases">
        <authorList>
            <consortium name="Pathogen Informatics"/>
        </authorList>
    </citation>
    <scope>NUCLEOTIDE SEQUENCE [LARGE SCALE GENOMIC DNA]</scope>
    <source>
        <strain evidence="2">A125KOH2</strain>
    </source>
</reference>
<sequence length="62" mass="7074">MREPLPNDRYKDSHGLLVTVQAVAFNRVTFSRDGYQAPCIMPLARFVAEFTFTGSPQKNDIR</sequence>
<protein>
    <recommendedName>
        <fullName evidence="3">DUF4222 domain-containing protein</fullName>
    </recommendedName>
</protein>
<dbReference type="AlphaFoldDB" id="A0A0T9RFU8"/>
<evidence type="ECO:0008006" key="3">
    <source>
        <dbReference type="Google" id="ProtNLM"/>
    </source>
</evidence>
<proteinExistence type="predicted"/>
<dbReference type="EMBL" id="CQAZ01000077">
    <property type="protein sequence ID" value="CNI61028.1"/>
    <property type="molecule type" value="Genomic_DNA"/>
</dbReference>
<dbReference type="Proteomes" id="UP000045840">
    <property type="component" value="Unassembled WGS sequence"/>
</dbReference>
<dbReference type="Pfam" id="PF13973">
    <property type="entry name" value="DUF4222"/>
    <property type="match status" value="1"/>
</dbReference>
<evidence type="ECO:0000313" key="1">
    <source>
        <dbReference type="EMBL" id="CNI61028.1"/>
    </source>
</evidence>
<accession>A0A0T9RFU8</accession>
<evidence type="ECO:0000313" key="2">
    <source>
        <dbReference type="Proteomes" id="UP000045840"/>
    </source>
</evidence>
<dbReference type="RefSeq" id="WP_049615259.1">
    <property type="nucleotide sequence ID" value="NZ_CAWMMU010000009.1"/>
</dbReference>